<evidence type="ECO:0000313" key="1">
    <source>
        <dbReference type="EMBL" id="GAA1272025.1"/>
    </source>
</evidence>
<accession>A0ABP4HKS2</accession>
<name>A0ABP4HKS2_9ACTN</name>
<keyword evidence="2" id="KW-1185">Reference proteome</keyword>
<comment type="caution">
    <text evidence="1">The sequence shown here is derived from an EMBL/GenBank/DDBJ whole genome shotgun (WGS) entry which is preliminary data.</text>
</comment>
<reference evidence="2" key="1">
    <citation type="journal article" date="2019" name="Int. J. Syst. Evol. Microbiol.">
        <title>The Global Catalogue of Microorganisms (GCM) 10K type strain sequencing project: providing services to taxonomists for standard genome sequencing and annotation.</title>
        <authorList>
            <consortium name="The Broad Institute Genomics Platform"/>
            <consortium name="The Broad Institute Genome Sequencing Center for Infectious Disease"/>
            <person name="Wu L."/>
            <person name="Ma J."/>
        </authorList>
    </citation>
    <scope>NUCLEOTIDE SEQUENCE [LARGE SCALE GENOMIC DNA]</scope>
    <source>
        <strain evidence="2">JCM 13004</strain>
    </source>
</reference>
<gene>
    <name evidence="1" type="ORF">GCM10009665_70130</name>
</gene>
<dbReference type="EMBL" id="BAAALF010000225">
    <property type="protein sequence ID" value="GAA1272025.1"/>
    <property type="molecule type" value="Genomic_DNA"/>
</dbReference>
<sequence>MRVGITGYQGLSDLTEMLVRGELWKLVTTYGPYELVGVTALRPGPETWFAQAVREHGGKVEIVLPAGAAAPARSEITREATAVHRLAPVAAGGLGDDLGRALVGMIDELIAVWDGDRDAGEPAEIAALTRRAGLWVHEIWPAGCERPAAH</sequence>
<evidence type="ECO:0000313" key="2">
    <source>
        <dbReference type="Proteomes" id="UP001500037"/>
    </source>
</evidence>
<proteinExistence type="predicted"/>
<protein>
    <submittedName>
        <fullName evidence="1">Uncharacterized protein</fullName>
    </submittedName>
</protein>
<dbReference type="Proteomes" id="UP001500037">
    <property type="component" value="Unassembled WGS sequence"/>
</dbReference>
<organism evidence="1 2">
    <name type="scientific">Kitasatospora nipponensis</name>
    <dbReference type="NCBI Taxonomy" id="258049"/>
    <lineage>
        <taxon>Bacteria</taxon>
        <taxon>Bacillati</taxon>
        <taxon>Actinomycetota</taxon>
        <taxon>Actinomycetes</taxon>
        <taxon>Kitasatosporales</taxon>
        <taxon>Streptomycetaceae</taxon>
        <taxon>Kitasatospora</taxon>
    </lineage>
</organism>
<dbReference type="RefSeq" id="WP_344446250.1">
    <property type="nucleotide sequence ID" value="NZ_BAAALF010000225.1"/>
</dbReference>